<proteinExistence type="predicted"/>
<dbReference type="EMBL" id="FXYF01000008">
    <property type="protein sequence ID" value="SMX45236.1"/>
    <property type="molecule type" value="Genomic_DNA"/>
</dbReference>
<sequence>MSTPPAEGPLTASRLRWSSLRQGGPTRFRLEPDAAGRAALARELGAESLRKLRFDGVLLPRGKAGWRLEARLGATAVQACIVTLEPVTTRIDTEVVREFVPSDRMEPPEPGSEIEMPENDTVDPMGDEVDLAEVMAEALALELPAYPRKDGAELGSAQFAEDGTAPITDEEVKPFAGLAALKQKMQDGGEDD</sequence>
<dbReference type="Proteomes" id="UP000207598">
    <property type="component" value="Unassembled WGS sequence"/>
</dbReference>
<evidence type="ECO:0000313" key="1">
    <source>
        <dbReference type="EMBL" id="SMX45236.1"/>
    </source>
</evidence>
<keyword evidence="2" id="KW-1185">Reference proteome</keyword>
<dbReference type="AlphaFoldDB" id="A0A238KT81"/>
<dbReference type="OrthoDB" id="8443793at2"/>
<organism evidence="1 2">
    <name type="scientific">Maliponia aquimaris</name>
    <dbReference type="NCBI Taxonomy" id="1673631"/>
    <lineage>
        <taxon>Bacteria</taxon>
        <taxon>Pseudomonadati</taxon>
        <taxon>Pseudomonadota</taxon>
        <taxon>Alphaproteobacteria</taxon>
        <taxon>Rhodobacterales</taxon>
        <taxon>Paracoccaceae</taxon>
        <taxon>Maliponia</taxon>
    </lineage>
</organism>
<protein>
    <recommendedName>
        <fullName evidence="3">DUF177 domain-containing protein</fullName>
    </recommendedName>
</protein>
<evidence type="ECO:0000313" key="2">
    <source>
        <dbReference type="Proteomes" id="UP000207598"/>
    </source>
</evidence>
<evidence type="ECO:0008006" key="3">
    <source>
        <dbReference type="Google" id="ProtNLM"/>
    </source>
</evidence>
<reference evidence="1 2" key="1">
    <citation type="submission" date="2017-05" db="EMBL/GenBank/DDBJ databases">
        <authorList>
            <person name="Song R."/>
            <person name="Chenine A.L."/>
            <person name="Ruprecht R.M."/>
        </authorList>
    </citation>
    <scope>NUCLEOTIDE SEQUENCE [LARGE SCALE GENOMIC DNA]</scope>
    <source>
        <strain evidence="1 2">CECT 8898</strain>
    </source>
</reference>
<name>A0A238KT81_9RHOB</name>
<accession>A0A238KT81</accession>
<dbReference type="RefSeq" id="WP_094021970.1">
    <property type="nucleotide sequence ID" value="NZ_FXYF01000008.1"/>
</dbReference>
<gene>
    <name evidence="1" type="ORF">MAA8898_03174</name>
</gene>
<dbReference type="InterPro" id="IPR003772">
    <property type="entry name" value="YceD"/>
</dbReference>
<dbReference type="Pfam" id="PF02620">
    <property type="entry name" value="YceD"/>
    <property type="match status" value="1"/>
</dbReference>